<protein>
    <submittedName>
        <fullName evidence="6">Mannose-1-phosphate guanyltransferase beta</fullName>
    </submittedName>
</protein>
<evidence type="ECO:0000259" key="3">
    <source>
        <dbReference type="Pfam" id="PF00483"/>
    </source>
</evidence>
<dbReference type="InterPro" id="IPR050486">
    <property type="entry name" value="Mannose-1P_guanyltransferase"/>
</dbReference>
<reference evidence="6" key="1">
    <citation type="submission" date="2025-08" db="UniProtKB">
        <authorList>
            <consortium name="RefSeq"/>
        </authorList>
    </citation>
    <scope>IDENTIFICATION</scope>
</reference>
<dbReference type="Proteomes" id="UP000515125">
    <property type="component" value="Unplaced"/>
</dbReference>
<proteinExistence type="inferred from homology"/>
<dbReference type="PANTHER" id="PTHR22572">
    <property type="entry name" value="SUGAR-1-PHOSPHATE GUANYL TRANSFERASE"/>
    <property type="match status" value="1"/>
</dbReference>
<dbReference type="InterPro" id="IPR056729">
    <property type="entry name" value="GMPPB_C"/>
</dbReference>
<gene>
    <name evidence="6" type="primary">LOC34618767</name>
</gene>
<feature type="domain" description="Mannose-1-phosphate guanyltransferase C-terminal" evidence="4">
    <location>
        <begin position="156"/>
        <end position="263"/>
    </location>
</feature>
<dbReference type="Pfam" id="PF00483">
    <property type="entry name" value="NTP_transferase"/>
    <property type="match status" value="1"/>
</dbReference>
<dbReference type="Gene3D" id="2.160.10.10">
    <property type="entry name" value="Hexapeptide repeat proteins"/>
    <property type="match status" value="1"/>
</dbReference>
<dbReference type="InterPro" id="IPR005835">
    <property type="entry name" value="NTP_transferase_dom"/>
</dbReference>
<feature type="region of interest" description="Disordered" evidence="2">
    <location>
        <begin position="108"/>
        <end position="128"/>
    </location>
</feature>
<feature type="non-terminal residue" evidence="6">
    <location>
        <position position="1"/>
    </location>
</feature>
<evidence type="ECO:0000259" key="4">
    <source>
        <dbReference type="Pfam" id="PF25087"/>
    </source>
</evidence>
<name>A0A6P6S1Z6_9EIME</name>
<dbReference type="Pfam" id="PF25087">
    <property type="entry name" value="GMPPB_C"/>
    <property type="match status" value="1"/>
</dbReference>
<evidence type="ECO:0000256" key="1">
    <source>
        <dbReference type="ARBA" id="ARBA00007274"/>
    </source>
</evidence>
<evidence type="ECO:0000313" key="5">
    <source>
        <dbReference type="Proteomes" id="UP000515125"/>
    </source>
</evidence>
<dbReference type="SUPFAM" id="SSF53448">
    <property type="entry name" value="Nucleotide-diphospho-sugar transferases"/>
    <property type="match status" value="1"/>
</dbReference>
<dbReference type="Gene3D" id="3.90.550.10">
    <property type="entry name" value="Spore Coat Polysaccharide Biosynthesis Protein SpsA, Chain A"/>
    <property type="match status" value="1"/>
</dbReference>
<comment type="similarity">
    <text evidence="1">Belongs to the transferase hexapeptide repeat family.</text>
</comment>
<sequence>ATEVSDPSKFGVLVHNSEGRVLSFAEKPKTFVGSWINAGVYILNKSCISRIPLAYCSLEKEVFPRMAAEGKLFCWKLSGYWADIGQPKDFLRGMSLFLEDLRVNRETRERKETPASGSLPEENLSKDDSLEDCAECPGLICMPSQELALVDGPQFVGNVLVDPSAVIGEGSILGPNVTVDKDVIIGRGCRLKNCALMRGVHISDFSWIDSSIVGWQSSVGKWVRVEGLTVVGENVHLLDECFINGAFILPHKTITESISESGAIIM</sequence>
<dbReference type="RefSeq" id="XP_026193824.1">
    <property type="nucleotide sequence ID" value="XM_026338039.1"/>
</dbReference>
<organism evidence="5 6">
    <name type="scientific">Cyclospora cayetanensis</name>
    <dbReference type="NCBI Taxonomy" id="88456"/>
    <lineage>
        <taxon>Eukaryota</taxon>
        <taxon>Sar</taxon>
        <taxon>Alveolata</taxon>
        <taxon>Apicomplexa</taxon>
        <taxon>Conoidasida</taxon>
        <taxon>Coccidia</taxon>
        <taxon>Eucoccidiorida</taxon>
        <taxon>Eimeriorina</taxon>
        <taxon>Eimeriidae</taxon>
        <taxon>Cyclospora</taxon>
    </lineage>
</organism>
<accession>A0A6P6S1Z6</accession>
<evidence type="ECO:0000256" key="2">
    <source>
        <dbReference type="SAM" id="MobiDB-lite"/>
    </source>
</evidence>
<evidence type="ECO:0000313" key="6">
    <source>
        <dbReference type="RefSeq" id="XP_026193824.1"/>
    </source>
</evidence>
<dbReference type="GeneID" id="34618767"/>
<dbReference type="AlphaFoldDB" id="A0A6P6S1Z6"/>
<dbReference type="OrthoDB" id="1733332at2759"/>
<dbReference type="InterPro" id="IPR029044">
    <property type="entry name" value="Nucleotide-diphossugar_trans"/>
</dbReference>
<keyword evidence="5" id="KW-1185">Reference proteome</keyword>
<feature type="domain" description="Nucleotidyl transferase" evidence="3">
    <location>
        <begin position="2"/>
        <end position="95"/>
    </location>
</feature>